<protein>
    <submittedName>
        <fullName evidence="2">Methylmalonyl-CoA mutase small subunit, MutA</fullName>
        <ecNumber evidence="2">5.4.99.2</ecNumber>
    </submittedName>
</protein>
<gene>
    <name evidence="2" type="ORF">MNBD_ALPHA08-238</name>
</gene>
<reference evidence="2" key="1">
    <citation type="submission" date="2018-06" db="EMBL/GenBank/DDBJ databases">
        <authorList>
            <person name="Zhirakovskaya E."/>
        </authorList>
    </citation>
    <scope>NUCLEOTIDE SEQUENCE</scope>
</reference>
<dbReference type="PANTHER" id="PTHR48101">
    <property type="entry name" value="METHYLMALONYL-COA MUTASE, MITOCHONDRIAL-RELATED"/>
    <property type="match status" value="1"/>
</dbReference>
<dbReference type="GO" id="GO:0005737">
    <property type="term" value="C:cytoplasm"/>
    <property type="evidence" value="ECO:0007669"/>
    <property type="project" value="TreeGrafter"/>
</dbReference>
<evidence type="ECO:0000313" key="2">
    <source>
        <dbReference type="EMBL" id="VAV88353.1"/>
    </source>
</evidence>
<feature type="domain" description="Methylmalonyl-CoA mutase alpha/beta chain catalytic" evidence="1">
    <location>
        <begin position="68"/>
        <end position="456"/>
    </location>
</feature>
<dbReference type="EMBL" id="UOEC01000043">
    <property type="protein sequence ID" value="VAV88353.1"/>
    <property type="molecule type" value="Genomic_DNA"/>
</dbReference>
<dbReference type="InterPro" id="IPR006099">
    <property type="entry name" value="MeMalonylCoA_mutase_a/b_cat"/>
</dbReference>
<dbReference type="GO" id="GO:0004494">
    <property type="term" value="F:methylmalonyl-CoA mutase activity"/>
    <property type="evidence" value="ECO:0007669"/>
    <property type="project" value="UniProtKB-EC"/>
</dbReference>
<dbReference type="GO" id="GO:0019678">
    <property type="term" value="P:propionate metabolic process, methylmalonyl pathway"/>
    <property type="evidence" value="ECO:0007669"/>
    <property type="project" value="TreeGrafter"/>
</dbReference>
<evidence type="ECO:0000259" key="1">
    <source>
        <dbReference type="Pfam" id="PF01642"/>
    </source>
</evidence>
<sequence length="487" mass="51381">MAKLTLAAEFPEVSQDDWRRQAEATLKSGDIGQLVSKTGDGIAVQPIYETPTEAFANLANHPKPEGPAWKIVQRSDIPDIAAANRQILDDLLNGATAISMVLPGAATAGSFGVPVQSVGDIKRLMKNVELDLIAVRLDTGSGGHDVAASLLQVYQARNLDLSRCDLSFCLDPVAEFALSGTTGSKIDIAGRMVTLMAKTREAGHRGLVFAGDGRPYHEAGASQAQELGFAIAAVVEQLRLLESGGAALKNIWPQLGLLLSADADQFLTIAKLRAARLVWARLQEAMGSEPSRLQLDVETSLAMMSKIDPNVNMLRTTTAAFAAGIGGADSISVLPFSCALGVADGFARRIARNCQIVLQEESGIGVVGDAAAGSGYVEEVTYQIAAKAWQLMQEIDAAGGMIAALCNGQVQSLVEKSALRTRQAVRNGDQIIVGVNKFTATEEAPVNTLDYLPVESPSGKTTGEMMCNRLRPVAVSSALENLDGAKP</sequence>
<keyword evidence="2" id="KW-0413">Isomerase</keyword>
<dbReference type="InterPro" id="IPR016176">
    <property type="entry name" value="Cbl-dep_enz_cat"/>
</dbReference>
<dbReference type="Pfam" id="PF01642">
    <property type="entry name" value="MM_CoA_mutase"/>
    <property type="match status" value="1"/>
</dbReference>
<dbReference type="EC" id="5.4.99.2" evidence="2"/>
<dbReference type="GO" id="GO:0031419">
    <property type="term" value="F:cobalamin binding"/>
    <property type="evidence" value="ECO:0007669"/>
    <property type="project" value="InterPro"/>
</dbReference>
<dbReference type="AlphaFoldDB" id="A0A3B0RV27"/>
<dbReference type="Gene3D" id="3.20.20.240">
    <property type="entry name" value="Methylmalonyl-CoA mutase"/>
    <property type="match status" value="1"/>
</dbReference>
<dbReference type="PANTHER" id="PTHR48101:SF4">
    <property type="entry name" value="METHYLMALONYL-COA MUTASE, MITOCHONDRIAL"/>
    <property type="match status" value="1"/>
</dbReference>
<accession>A0A3B0RV27</accession>
<dbReference type="SUPFAM" id="SSF51703">
    <property type="entry name" value="Cobalamin (vitamin B12)-dependent enzymes"/>
    <property type="match status" value="1"/>
</dbReference>
<organism evidence="2">
    <name type="scientific">hydrothermal vent metagenome</name>
    <dbReference type="NCBI Taxonomy" id="652676"/>
    <lineage>
        <taxon>unclassified sequences</taxon>
        <taxon>metagenomes</taxon>
        <taxon>ecological metagenomes</taxon>
    </lineage>
</organism>
<proteinExistence type="predicted"/>
<name>A0A3B0RV27_9ZZZZ</name>